<dbReference type="InterPro" id="IPR016181">
    <property type="entry name" value="Acyl_CoA_acyltransferase"/>
</dbReference>
<evidence type="ECO:0000313" key="3">
    <source>
        <dbReference type="EMBL" id="TYC17504.1"/>
    </source>
</evidence>
<dbReference type="OrthoDB" id="323926at2"/>
<gene>
    <name evidence="3" type="ORF">FXF65_05720</name>
</gene>
<dbReference type="SUPFAM" id="SSF55729">
    <property type="entry name" value="Acyl-CoA N-acyltransferases (Nat)"/>
    <property type="match status" value="1"/>
</dbReference>
<protein>
    <submittedName>
        <fullName evidence="3">HAD-IIIC family phosphatase</fullName>
    </submittedName>
</protein>
<dbReference type="NCBIfam" id="TIGR01681">
    <property type="entry name" value="HAD-SF-IIIC"/>
    <property type="match status" value="1"/>
</dbReference>
<feature type="region of interest" description="Disordered" evidence="1">
    <location>
        <begin position="586"/>
        <end position="610"/>
    </location>
</feature>
<dbReference type="InterPro" id="IPR010037">
    <property type="entry name" value="FkbH_domain"/>
</dbReference>
<dbReference type="InterPro" id="IPR010033">
    <property type="entry name" value="HAD_SF_ppase_IIIC"/>
</dbReference>
<feature type="domain" description="N-acetyltransferase" evidence="2">
    <location>
        <begin position="458"/>
        <end position="619"/>
    </location>
</feature>
<dbReference type="InterPro" id="IPR023214">
    <property type="entry name" value="HAD_sf"/>
</dbReference>
<dbReference type="InterPro" id="IPR000182">
    <property type="entry name" value="GNAT_dom"/>
</dbReference>
<dbReference type="Proteomes" id="UP000322634">
    <property type="component" value="Unassembled WGS sequence"/>
</dbReference>
<reference evidence="3 4" key="1">
    <citation type="submission" date="2019-08" db="EMBL/GenBank/DDBJ databases">
        <title>Actinomadura sp. nov. CYP1-5 isolated from mountain soil.</title>
        <authorList>
            <person name="Songsumanus A."/>
            <person name="Kuncharoen N."/>
            <person name="Kudo T."/>
            <person name="Yuki M."/>
            <person name="Igarashi Y."/>
            <person name="Tanasupawat S."/>
        </authorList>
    </citation>
    <scope>NUCLEOTIDE SEQUENCE [LARGE SCALE GENOMIC DNA]</scope>
    <source>
        <strain evidence="3 4">GKU157</strain>
    </source>
</reference>
<evidence type="ECO:0000256" key="1">
    <source>
        <dbReference type="SAM" id="MobiDB-lite"/>
    </source>
</evidence>
<dbReference type="Gene3D" id="3.40.630.30">
    <property type="match status" value="1"/>
</dbReference>
<dbReference type="InterPro" id="IPR036514">
    <property type="entry name" value="SGNH_hydro_sf"/>
</dbReference>
<evidence type="ECO:0000259" key="2">
    <source>
        <dbReference type="PROSITE" id="PS51186"/>
    </source>
</evidence>
<dbReference type="GO" id="GO:0016747">
    <property type="term" value="F:acyltransferase activity, transferring groups other than amino-acyl groups"/>
    <property type="evidence" value="ECO:0007669"/>
    <property type="project" value="InterPro"/>
</dbReference>
<name>A0A5D0UHJ3_9ACTN</name>
<feature type="compositionally biased region" description="Basic and acidic residues" evidence="1">
    <location>
        <begin position="599"/>
        <end position="610"/>
    </location>
</feature>
<comment type="caution">
    <text evidence="3">The sequence shown here is derived from an EMBL/GenBank/DDBJ whole genome shotgun (WGS) entry which is preliminary data.</text>
</comment>
<sequence>MDTPDSRETLLDLHRSGKLVDRYPAVPGLLAELSGAELVTAGRLLARLDPAEVAAAHPGVPAVTVAVTGHGTLAQLVPPLTAELARHGLLARPVVSDFDGWVFDLGDPESELYAAEPDLTLCVLDPMVVFDELPLPWRPDDVERVAREKADLVERLAERFQESGRGTLVLNTVPLPHRFAAQLVDHGSRARLGVLWREFNVRLLRLAERFPAVTVLDLDPLVAVGEAATDPRLSQYAKAHLSPGLLARYARQVGHLARHVTGRTKKALVLDLDGTVWGGIVGETGPEGIEVADGYRGEAFAAFQRVVKQLGAQGVLLAAVSKNDPEPVAAAFRDLPGMTLREDDLVRIVANWRPKHENLTELAAALGIGVDSFVFVDDSPYERGLVRHALPGVAVVAVDEEPALHVEALLRDGWFDARALTDEDHARVGRYRAELDRKDFLDTFDSLGDYLRGLDLKVRIAEADEAQIPRLSQITLRTNQFNLTTVRLQPSDVRALLDGPDTSVLAVEAGDRFGEHGVVGALFLRRDGATLHIDNFLLSCRVFSRGIEQACLAAVLAHARDAGAARASGHYRTSPKNGKVADFYQRNGFVPAGPGSPGEHGEHGEHHDGTAARYDHDLADIPDPPEHIHLINGLGGEGS</sequence>
<evidence type="ECO:0000313" key="4">
    <source>
        <dbReference type="Proteomes" id="UP000322634"/>
    </source>
</evidence>
<organism evidence="3 4">
    <name type="scientific">Actinomadura syzygii</name>
    <dbReference type="NCBI Taxonomy" id="1427538"/>
    <lineage>
        <taxon>Bacteria</taxon>
        <taxon>Bacillati</taxon>
        <taxon>Actinomycetota</taxon>
        <taxon>Actinomycetes</taxon>
        <taxon>Streptosporangiales</taxon>
        <taxon>Thermomonosporaceae</taxon>
        <taxon>Actinomadura</taxon>
    </lineage>
</organism>
<dbReference type="PROSITE" id="PS51186">
    <property type="entry name" value="GNAT"/>
    <property type="match status" value="1"/>
</dbReference>
<dbReference type="EMBL" id="VSFF01000002">
    <property type="protein sequence ID" value="TYC17504.1"/>
    <property type="molecule type" value="Genomic_DNA"/>
</dbReference>
<dbReference type="InterPro" id="IPR036412">
    <property type="entry name" value="HAD-like_sf"/>
</dbReference>
<proteinExistence type="predicted"/>
<dbReference type="RefSeq" id="WP_148348647.1">
    <property type="nucleotide sequence ID" value="NZ_JBHSBF010000022.1"/>
</dbReference>
<dbReference type="SUPFAM" id="SSF56784">
    <property type="entry name" value="HAD-like"/>
    <property type="match status" value="1"/>
</dbReference>
<dbReference type="Gene3D" id="3.40.50.1000">
    <property type="entry name" value="HAD superfamily/HAD-like"/>
    <property type="match status" value="1"/>
</dbReference>
<dbReference type="AlphaFoldDB" id="A0A5D0UHJ3"/>
<accession>A0A5D0UHJ3</accession>
<keyword evidence="4" id="KW-1185">Reference proteome</keyword>
<dbReference type="Gene3D" id="3.40.50.1110">
    <property type="entry name" value="SGNH hydrolase"/>
    <property type="match status" value="1"/>
</dbReference>
<dbReference type="NCBIfam" id="TIGR01686">
    <property type="entry name" value="FkbH"/>
    <property type="match status" value="1"/>
</dbReference>